<keyword evidence="2" id="KW-0813">Transport</keyword>
<sequence>MLSVQNLQAGYGASQVLFDISLDIKDGEVVTLMGRNGMGKTTTVRTIMGLLPPKGGAVQYDGRAIGGLAPEKVARLGFGLVPEGRQVFPTLTVRENLVATAANRLAAKSPWTLARIYELFPRLGERGGQMAATLSGGEQQMLAVGRALMTNPRLLILDEATEGLAPVIRSEIWQVVEKLKAEGQSILLIDKTFSVLKRLADRHFILEKGKTVWTGTSAELTRDQARVQAWVGI</sequence>
<dbReference type="Proteomes" id="UP000284547">
    <property type="component" value="Unassembled WGS sequence"/>
</dbReference>
<reference evidence="7 8" key="1">
    <citation type="submission" date="2018-08" db="EMBL/GenBank/DDBJ databases">
        <title>Flavobacterium tibetense sp. nov., isolated from a wetland YonghuCo on Tibetan Plateau.</title>
        <authorList>
            <person name="Phurbu D."/>
            <person name="Lu H."/>
            <person name="Xing P."/>
        </authorList>
    </citation>
    <scope>NUCLEOTIDE SEQUENCE [LARGE SCALE GENOMIC DNA]</scope>
    <source>
        <strain evidence="7 8">DJC</strain>
    </source>
</reference>
<dbReference type="GO" id="GO:0005524">
    <property type="term" value="F:ATP binding"/>
    <property type="evidence" value="ECO:0007669"/>
    <property type="project" value="UniProtKB-KW"/>
</dbReference>
<dbReference type="GO" id="GO:0016887">
    <property type="term" value="F:ATP hydrolysis activity"/>
    <property type="evidence" value="ECO:0007669"/>
    <property type="project" value="InterPro"/>
</dbReference>
<gene>
    <name evidence="7" type="ORF">D1012_14950</name>
</gene>
<dbReference type="Pfam" id="PF00005">
    <property type="entry name" value="ABC_tran"/>
    <property type="match status" value="1"/>
</dbReference>
<dbReference type="PANTHER" id="PTHR43820:SF2">
    <property type="entry name" value="ABC TRANSPORTER ATP-BINDING PROTEIN"/>
    <property type="match status" value="1"/>
</dbReference>
<dbReference type="GO" id="GO:0015807">
    <property type="term" value="P:L-amino acid transport"/>
    <property type="evidence" value="ECO:0007669"/>
    <property type="project" value="TreeGrafter"/>
</dbReference>
<dbReference type="RefSeq" id="WP_118153817.1">
    <property type="nucleotide sequence ID" value="NZ_QWEY01000008.1"/>
</dbReference>
<keyword evidence="8" id="KW-1185">Reference proteome</keyword>
<dbReference type="PANTHER" id="PTHR43820">
    <property type="entry name" value="HIGH-AFFINITY BRANCHED-CHAIN AMINO ACID TRANSPORT ATP-BINDING PROTEIN LIVF"/>
    <property type="match status" value="1"/>
</dbReference>
<dbReference type="InterPro" id="IPR003439">
    <property type="entry name" value="ABC_transporter-like_ATP-bd"/>
</dbReference>
<name>A0A411Z091_9RHOB</name>
<dbReference type="SMART" id="SM00382">
    <property type="entry name" value="AAA"/>
    <property type="match status" value="1"/>
</dbReference>
<evidence type="ECO:0000256" key="5">
    <source>
        <dbReference type="ARBA" id="ARBA00022970"/>
    </source>
</evidence>
<dbReference type="EMBL" id="QWEY01000008">
    <property type="protein sequence ID" value="RGP36485.1"/>
    <property type="molecule type" value="Genomic_DNA"/>
</dbReference>
<dbReference type="CDD" id="cd03224">
    <property type="entry name" value="ABC_TM1139_LivF_branched"/>
    <property type="match status" value="1"/>
</dbReference>
<keyword evidence="4 7" id="KW-0067">ATP-binding</keyword>
<evidence type="ECO:0000313" key="7">
    <source>
        <dbReference type="EMBL" id="RGP36485.1"/>
    </source>
</evidence>
<evidence type="ECO:0000256" key="4">
    <source>
        <dbReference type="ARBA" id="ARBA00022840"/>
    </source>
</evidence>
<dbReference type="InterPro" id="IPR027417">
    <property type="entry name" value="P-loop_NTPase"/>
</dbReference>
<keyword evidence="5" id="KW-0029">Amino-acid transport</keyword>
<organism evidence="7 8">
    <name type="scientific">Pseudotabrizicola alkalilacus</name>
    <dbReference type="NCBI Taxonomy" id="2305252"/>
    <lineage>
        <taxon>Bacteria</taxon>
        <taxon>Pseudomonadati</taxon>
        <taxon>Pseudomonadota</taxon>
        <taxon>Alphaproteobacteria</taxon>
        <taxon>Rhodobacterales</taxon>
        <taxon>Paracoccaceae</taxon>
        <taxon>Pseudotabrizicola</taxon>
    </lineage>
</organism>
<accession>A0A411Z091</accession>
<dbReference type="InterPro" id="IPR017871">
    <property type="entry name" value="ABC_transporter-like_CS"/>
</dbReference>
<comment type="caution">
    <text evidence="7">The sequence shown here is derived from an EMBL/GenBank/DDBJ whole genome shotgun (WGS) entry which is preliminary data.</text>
</comment>
<dbReference type="PROSITE" id="PS00211">
    <property type="entry name" value="ABC_TRANSPORTER_1"/>
    <property type="match status" value="1"/>
</dbReference>
<dbReference type="InterPro" id="IPR003593">
    <property type="entry name" value="AAA+_ATPase"/>
</dbReference>
<dbReference type="Gene3D" id="3.40.50.300">
    <property type="entry name" value="P-loop containing nucleotide triphosphate hydrolases"/>
    <property type="match status" value="1"/>
</dbReference>
<keyword evidence="3" id="KW-0547">Nucleotide-binding</keyword>
<dbReference type="SUPFAM" id="SSF52540">
    <property type="entry name" value="P-loop containing nucleoside triphosphate hydrolases"/>
    <property type="match status" value="1"/>
</dbReference>
<evidence type="ECO:0000256" key="2">
    <source>
        <dbReference type="ARBA" id="ARBA00022448"/>
    </source>
</evidence>
<protein>
    <submittedName>
        <fullName evidence="7">ABC transporter ATP-binding protein</fullName>
    </submittedName>
</protein>
<comment type="similarity">
    <text evidence="1">Belongs to the ABC transporter superfamily.</text>
</comment>
<dbReference type="AlphaFoldDB" id="A0A411Z091"/>
<dbReference type="InterPro" id="IPR052156">
    <property type="entry name" value="BCAA_Transport_ATP-bd_LivF"/>
</dbReference>
<evidence type="ECO:0000313" key="8">
    <source>
        <dbReference type="Proteomes" id="UP000284547"/>
    </source>
</evidence>
<proteinExistence type="inferred from homology"/>
<feature type="domain" description="ABC transporter" evidence="6">
    <location>
        <begin position="2"/>
        <end position="233"/>
    </location>
</feature>
<dbReference type="GO" id="GO:0015658">
    <property type="term" value="F:branched-chain amino acid transmembrane transporter activity"/>
    <property type="evidence" value="ECO:0007669"/>
    <property type="project" value="TreeGrafter"/>
</dbReference>
<dbReference type="OrthoDB" id="9806149at2"/>
<evidence type="ECO:0000256" key="3">
    <source>
        <dbReference type="ARBA" id="ARBA00022741"/>
    </source>
</evidence>
<evidence type="ECO:0000259" key="6">
    <source>
        <dbReference type="PROSITE" id="PS50893"/>
    </source>
</evidence>
<dbReference type="PROSITE" id="PS50893">
    <property type="entry name" value="ABC_TRANSPORTER_2"/>
    <property type="match status" value="1"/>
</dbReference>
<evidence type="ECO:0000256" key="1">
    <source>
        <dbReference type="ARBA" id="ARBA00005417"/>
    </source>
</evidence>